<dbReference type="Pfam" id="PF03069">
    <property type="entry name" value="FmdA_AmdA"/>
    <property type="match status" value="1"/>
</dbReference>
<gene>
    <name evidence="1" type="ORF">LIER_39841</name>
</gene>
<reference evidence="1 2" key="1">
    <citation type="submission" date="2024-01" db="EMBL/GenBank/DDBJ databases">
        <title>The complete chloroplast genome sequence of Lithospermum erythrorhizon: insights into the phylogenetic relationship among Boraginaceae species and the maternal lineages of purple gromwells.</title>
        <authorList>
            <person name="Okada T."/>
            <person name="Watanabe K."/>
        </authorList>
    </citation>
    <scope>NUCLEOTIDE SEQUENCE [LARGE SCALE GENOMIC DNA]</scope>
</reference>
<dbReference type="PANTHER" id="PTHR31891">
    <property type="entry name" value="FORMAMIDASE C869.04-RELATED"/>
    <property type="match status" value="1"/>
</dbReference>
<comment type="caution">
    <text evidence="1">The sequence shown here is derived from an EMBL/GenBank/DDBJ whole genome shotgun (WGS) entry which is preliminary data.</text>
</comment>
<dbReference type="InterPro" id="IPR004304">
    <property type="entry name" value="FmdA_AmdA"/>
</dbReference>
<keyword evidence="2" id="KW-1185">Reference proteome</keyword>
<dbReference type="AlphaFoldDB" id="A0AAV3QKW6"/>
<dbReference type="Proteomes" id="UP001454036">
    <property type="component" value="Unassembled WGS sequence"/>
</dbReference>
<name>A0AAV3QKW6_LITER</name>
<dbReference type="PANTHER" id="PTHR31891:SF1">
    <property type="entry name" value="FORMAMIDASE C869.04-RELATED"/>
    <property type="match status" value="1"/>
</dbReference>
<protein>
    <submittedName>
        <fullName evidence="1">Uncharacterized protein</fullName>
    </submittedName>
</protein>
<accession>A0AAV3QKW6</accession>
<dbReference type="EMBL" id="BAABME010021980">
    <property type="protein sequence ID" value="GAA0164707.1"/>
    <property type="molecule type" value="Genomic_DNA"/>
</dbReference>
<evidence type="ECO:0000313" key="2">
    <source>
        <dbReference type="Proteomes" id="UP001454036"/>
    </source>
</evidence>
<evidence type="ECO:0000313" key="1">
    <source>
        <dbReference type="EMBL" id="GAA0164707.1"/>
    </source>
</evidence>
<dbReference type="GO" id="GO:0016811">
    <property type="term" value="F:hydrolase activity, acting on carbon-nitrogen (but not peptide) bonds, in linear amides"/>
    <property type="evidence" value="ECO:0007669"/>
    <property type="project" value="InterPro"/>
</dbReference>
<sequence length="76" mass="8088">MYLLLSCCPCEGRISGIVDAPNAVATLAIPTAIFDQDILPKANKVPTGPRVVRNPSIPQCTYDGNLPTTVNPCFNT</sequence>
<organism evidence="1 2">
    <name type="scientific">Lithospermum erythrorhizon</name>
    <name type="common">Purple gromwell</name>
    <name type="synonym">Lithospermum officinale var. erythrorhizon</name>
    <dbReference type="NCBI Taxonomy" id="34254"/>
    <lineage>
        <taxon>Eukaryota</taxon>
        <taxon>Viridiplantae</taxon>
        <taxon>Streptophyta</taxon>
        <taxon>Embryophyta</taxon>
        <taxon>Tracheophyta</taxon>
        <taxon>Spermatophyta</taxon>
        <taxon>Magnoliopsida</taxon>
        <taxon>eudicotyledons</taxon>
        <taxon>Gunneridae</taxon>
        <taxon>Pentapetalae</taxon>
        <taxon>asterids</taxon>
        <taxon>lamiids</taxon>
        <taxon>Boraginales</taxon>
        <taxon>Boraginaceae</taxon>
        <taxon>Boraginoideae</taxon>
        <taxon>Lithospermeae</taxon>
        <taxon>Lithospermum</taxon>
    </lineage>
</organism>
<proteinExistence type="predicted"/>